<proteinExistence type="predicted"/>
<evidence type="ECO:0000256" key="8">
    <source>
        <dbReference type="SAM" id="MobiDB-lite"/>
    </source>
</evidence>
<evidence type="ECO:0000256" key="4">
    <source>
        <dbReference type="ARBA" id="ARBA00023004"/>
    </source>
</evidence>
<keyword evidence="6" id="KW-0496">Mitochondrion</keyword>
<evidence type="ECO:0000256" key="1">
    <source>
        <dbReference type="ARBA" id="ARBA00004173"/>
    </source>
</evidence>
<keyword evidence="3" id="KW-0809">Transit peptide</keyword>
<dbReference type="Pfam" id="PF09243">
    <property type="entry name" value="Rsm22"/>
    <property type="match status" value="1"/>
</dbReference>
<dbReference type="GO" id="GO:0006412">
    <property type="term" value="P:translation"/>
    <property type="evidence" value="ECO:0007669"/>
    <property type="project" value="InterPro"/>
</dbReference>
<keyword evidence="4" id="KW-0408">Iron</keyword>
<evidence type="ECO:0000313" key="9">
    <source>
        <dbReference type="EMBL" id="KAF6014088.1"/>
    </source>
</evidence>
<dbReference type="Proteomes" id="UP000568158">
    <property type="component" value="Unassembled WGS sequence"/>
</dbReference>
<keyword evidence="2" id="KW-0479">Metal-binding</keyword>
<evidence type="ECO:0000256" key="2">
    <source>
        <dbReference type="ARBA" id="ARBA00022723"/>
    </source>
</evidence>
<gene>
    <name evidence="9" type="ORF">HII12_001413</name>
</gene>
<comment type="subcellular location">
    <subcellularLocation>
        <location evidence="1">Mitochondrion</location>
    </subcellularLocation>
</comment>
<protein>
    <submittedName>
        <fullName evidence="9">Uncharacterized protein</fullName>
    </submittedName>
</protein>
<dbReference type="PANTHER" id="PTHR13184">
    <property type="entry name" value="37S RIBOSOMAL PROTEIN S22"/>
    <property type="match status" value="1"/>
</dbReference>
<dbReference type="InterPro" id="IPR016522">
    <property type="entry name" value="RSM22_mit_bud"/>
</dbReference>
<evidence type="ECO:0000256" key="5">
    <source>
        <dbReference type="ARBA" id="ARBA00023014"/>
    </source>
</evidence>
<feature type="region of interest" description="Disordered" evidence="8">
    <location>
        <begin position="1"/>
        <end position="24"/>
    </location>
</feature>
<evidence type="ECO:0000313" key="10">
    <source>
        <dbReference type="Proteomes" id="UP000568158"/>
    </source>
</evidence>
<dbReference type="GO" id="GO:0003735">
    <property type="term" value="F:structural constituent of ribosome"/>
    <property type="evidence" value="ECO:0007669"/>
    <property type="project" value="TreeGrafter"/>
</dbReference>
<dbReference type="PIRSF" id="PIRSF007797">
    <property type="entry name" value="RSM22"/>
    <property type="match status" value="1"/>
</dbReference>
<dbReference type="AlphaFoldDB" id="A0A8H6BLH4"/>
<comment type="function">
    <text evidence="7">Mitochondrial ribosome (mitoribosome) assembly factor. Binds at the interface of the head and body domains of the mitochondrial small ribosomal subunit (mt-SSU), occluding the mRNA channel and preventing compaction of the head domain towards the body. Probable inactive methyltransferase: retains the characteristic folding and ability to bind S-adenosyl-L-methionine, but it probably lost its methyltransferase activity.</text>
</comment>
<feature type="compositionally biased region" description="Polar residues" evidence="8">
    <location>
        <begin position="1"/>
        <end position="16"/>
    </location>
</feature>
<organism evidence="9 10">
    <name type="scientific">Dekkera bruxellensis</name>
    <name type="common">Brettanomyces custersii</name>
    <dbReference type="NCBI Taxonomy" id="5007"/>
    <lineage>
        <taxon>Eukaryota</taxon>
        <taxon>Fungi</taxon>
        <taxon>Dikarya</taxon>
        <taxon>Ascomycota</taxon>
        <taxon>Saccharomycotina</taxon>
        <taxon>Pichiomycetes</taxon>
        <taxon>Pichiales</taxon>
        <taxon>Pichiaceae</taxon>
        <taxon>Brettanomyces</taxon>
    </lineage>
</organism>
<evidence type="ECO:0000256" key="7">
    <source>
        <dbReference type="ARBA" id="ARBA00045681"/>
    </source>
</evidence>
<dbReference type="GO" id="GO:0005763">
    <property type="term" value="C:mitochondrial small ribosomal subunit"/>
    <property type="evidence" value="ECO:0007669"/>
    <property type="project" value="TreeGrafter"/>
</dbReference>
<dbReference type="GO" id="GO:0051536">
    <property type="term" value="F:iron-sulfur cluster binding"/>
    <property type="evidence" value="ECO:0007669"/>
    <property type="project" value="UniProtKB-KW"/>
</dbReference>
<evidence type="ECO:0000256" key="3">
    <source>
        <dbReference type="ARBA" id="ARBA00022946"/>
    </source>
</evidence>
<keyword evidence="5" id="KW-0411">Iron-sulfur</keyword>
<dbReference type="InterPro" id="IPR052571">
    <property type="entry name" value="Mt_RNA_Methyltransferase"/>
</dbReference>
<dbReference type="EMBL" id="JABCYN010000015">
    <property type="protein sequence ID" value="KAF6014088.1"/>
    <property type="molecule type" value="Genomic_DNA"/>
</dbReference>
<evidence type="ECO:0000256" key="6">
    <source>
        <dbReference type="ARBA" id="ARBA00023128"/>
    </source>
</evidence>
<reference evidence="9 10" key="1">
    <citation type="journal article" date="2020" name="Appl. Microbiol. Biotechnol.">
        <title>Targeted gene deletion in Brettanomyces bruxellensis with an expression-free CRISPR-Cas9 system.</title>
        <authorList>
            <person name="Varela C."/>
            <person name="Bartel C."/>
            <person name="Onetto C."/>
            <person name="Borneman A."/>
        </authorList>
    </citation>
    <scope>NUCLEOTIDE SEQUENCE [LARGE SCALE GENOMIC DNA]</scope>
    <source>
        <strain evidence="9 10">AWRI1613</strain>
    </source>
</reference>
<comment type="caution">
    <text evidence="9">The sequence shown here is derived from an EMBL/GenBank/DDBJ whole genome shotgun (WGS) entry which is preliminary data.</text>
</comment>
<dbReference type="PANTHER" id="PTHR13184:SF5">
    <property type="entry name" value="METHYLTRANSFERASE-LIKE PROTEIN 17, MITOCHONDRIAL"/>
    <property type="match status" value="1"/>
</dbReference>
<dbReference type="InterPro" id="IPR015324">
    <property type="entry name" value="Ribosomal_Rsm22-like"/>
</dbReference>
<accession>A0A8H6BLH4</accession>
<dbReference type="GO" id="GO:0008168">
    <property type="term" value="F:methyltransferase activity"/>
    <property type="evidence" value="ECO:0007669"/>
    <property type="project" value="InterPro"/>
</dbReference>
<name>A0A8H6BLH4_DEKBR</name>
<sequence>MQHMQENNKWAQSSSVEETHNAEIDESNSKIPDGAFILDSGASCHSVINLNLLVESRPANKRINTANGGLNSTVIGTAKCGNLILKDAMYLRQGTHNLYDLIIAERELLRDKANFPHEIDRNLDEYVERLNPGGYLVILERGNPLGAEVIARARQLMLRPENFKNHLAKIARPYKRFSETLKEVIAESGKSSRAYHKLLKEVGPEYVEALEEKREIEPGEVPEEVPENSINLEVVAPCPHFGMCPLQYSKPEVFGFGGIGKKLKFCSFMTHVQRPRYLLELKRGAKLATKWTSPTSGIAIKGKTTPGGGRPFGRDTEKASFAYLIVKRSEKSDRELLESRNAETGVRNIGYKAQSISECPRILAPPKKKKHLVIMDMCAPSGHIEKWHVPRSVGKDVYHDATKAKMGDIWSLGAKSIIQSRKENVFYLEKLNAKDRRLRRLKKRDSERLERKIKSDYRQALDIEPAANDLGAAVSKMASMDSYSLISKPKERKKIRSSK</sequence>
<dbReference type="GO" id="GO:0046872">
    <property type="term" value="F:metal ion binding"/>
    <property type="evidence" value="ECO:0007669"/>
    <property type="project" value="UniProtKB-KW"/>
</dbReference>